<dbReference type="Proteomes" id="UP001149822">
    <property type="component" value="Unassembled WGS sequence"/>
</dbReference>
<comment type="caution">
    <text evidence="2">The sequence shown here is derived from an EMBL/GenBank/DDBJ whole genome shotgun (WGS) entry which is preliminary data.</text>
</comment>
<keyword evidence="2" id="KW-0969">Cilium</keyword>
<keyword evidence="2" id="KW-0282">Flagellum</keyword>
<sequence length="300" mass="31302">MAECIVLPVVTFMQPVALAEPAAEGEQVAACFTLEDAPPEEAAELAEAKGDPAAPTPDPLQMLIEDLSGITGALRETGLPPDDAAVAEAEVMPERTRATLLPAPLEVPSLDTPSTDMAPIEPPLADADVAKVEPLLSDPAAPPVVPAARDEAVAHAPAETAAEPRPAKLAIVPAARQIAEAVVTARDDVVEIALSPEELGRVRMVLSGPDHSPHVVVWAERPEILDQLRRNAAILQEFLGDAGMPDASFEFQGDIPSDSRGGHPMTAASDRPALAAAVPVQSVPVAWTPMAIPARLDIRI</sequence>
<name>A0ABT4J4K4_9RHOB</name>
<accession>A0ABT4J4K4</accession>
<evidence type="ECO:0000259" key="1">
    <source>
        <dbReference type="Pfam" id="PF02120"/>
    </source>
</evidence>
<proteinExistence type="predicted"/>
<dbReference type="InterPro" id="IPR021136">
    <property type="entry name" value="Flagellar_hook_control-like_C"/>
</dbReference>
<keyword evidence="2" id="KW-0966">Cell projection</keyword>
<dbReference type="EMBL" id="JAPTYD010000011">
    <property type="protein sequence ID" value="MCZ0962055.1"/>
    <property type="molecule type" value="Genomic_DNA"/>
</dbReference>
<dbReference type="InterPro" id="IPR038610">
    <property type="entry name" value="FliK-like_C_sf"/>
</dbReference>
<protein>
    <submittedName>
        <fullName evidence="2">Flagellar hook-length control protein FliK</fullName>
    </submittedName>
</protein>
<keyword evidence="3" id="KW-1185">Reference proteome</keyword>
<organism evidence="2 3">
    <name type="scientific">Paracoccus benzoatiresistens</name>
    <dbReference type="NCBI Taxonomy" id="2997341"/>
    <lineage>
        <taxon>Bacteria</taxon>
        <taxon>Pseudomonadati</taxon>
        <taxon>Pseudomonadota</taxon>
        <taxon>Alphaproteobacteria</taxon>
        <taxon>Rhodobacterales</taxon>
        <taxon>Paracoccaceae</taxon>
        <taxon>Paracoccus</taxon>
    </lineage>
</organism>
<gene>
    <name evidence="2" type="ORF">OU682_10540</name>
</gene>
<dbReference type="Pfam" id="PF02120">
    <property type="entry name" value="Flg_hook"/>
    <property type="match status" value="1"/>
</dbReference>
<evidence type="ECO:0000313" key="2">
    <source>
        <dbReference type="EMBL" id="MCZ0962055.1"/>
    </source>
</evidence>
<dbReference type="RefSeq" id="WP_268942067.1">
    <property type="nucleotide sequence ID" value="NZ_JAPTYD010000011.1"/>
</dbReference>
<dbReference type="Gene3D" id="3.30.750.140">
    <property type="match status" value="1"/>
</dbReference>
<feature type="domain" description="Flagellar hook-length control protein-like C-terminal" evidence="1">
    <location>
        <begin position="190"/>
        <end position="254"/>
    </location>
</feature>
<reference evidence="2" key="1">
    <citation type="submission" date="2022-12" db="EMBL/GenBank/DDBJ databases">
        <title>Paracoccus sp. EF6 isolated from a lake water.</title>
        <authorList>
            <person name="Liu H."/>
        </authorList>
    </citation>
    <scope>NUCLEOTIDE SEQUENCE</scope>
    <source>
        <strain evidence="2">EF6</strain>
    </source>
</reference>
<evidence type="ECO:0000313" key="3">
    <source>
        <dbReference type="Proteomes" id="UP001149822"/>
    </source>
</evidence>